<name>A0A1Y5F6J8_9BACT</name>
<gene>
    <name evidence="1" type="ORF">A9Q84_09255</name>
</gene>
<dbReference type="Proteomes" id="UP000196531">
    <property type="component" value="Unassembled WGS sequence"/>
</dbReference>
<evidence type="ECO:0000313" key="1">
    <source>
        <dbReference type="EMBL" id="OUR96526.1"/>
    </source>
</evidence>
<protein>
    <submittedName>
        <fullName evidence="1">Uncharacterized protein</fullName>
    </submittedName>
</protein>
<accession>A0A1Y5F6J8</accession>
<proteinExistence type="predicted"/>
<organism evidence="1 2">
    <name type="scientific">Halobacteriovorax marinus</name>
    <dbReference type="NCBI Taxonomy" id="97084"/>
    <lineage>
        <taxon>Bacteria</taxon>
        <taxon>Pseudomonadati</taxon>
        <taxon>Bdellovibrionota</taxon>
        <taxon>Bacteriovoracia</taxon>
        <taxon>Bacteriovoracales</taxon>
        <taxon>Halobacteriovoraceae</taxon>
        <taxon>Halobacteriovorax</taxon>
    </lineage>
</organism>
<evidence type="ECO:0000313" key="2">
    <source>
        <dbReference type="Proteomes" id="UP000196531"/>
    </source>
</evidence>
<sequence length="97" mass="11455">MKFCYSLIIFFQASTFATPLILITYKAAEREMASQTEKIMKEQFYLTREIYHLQEVKENPCKKSNALATQLCLENGEVRVVYRNEKLMSEMLGVFWK</sequence>
<reference evidence="2" key="1">
    <citation type="journal article" date="2017" name="Proc. Natl. Acad. Sci. U.S.A.">
        <title>Simulation of Deepwater Horizon oil plume reveals substrate specialization within a complex community of hydrocarbon-degraders.</title>
        <authorList>
            <person name="Hu P."/>
            <person name="Dubinsky E.A."/>
            <person name="Probst A.J."/>
            <person name="Wang J."/>
            <person name="Sieber C.M.K."/>
            <person name="Tom L.M."/>
            <person name="Gardinali P."/>
            <person name="Banfield J.F."/>
            <person name="Atlas R.M."/>
            <person name="Andersen G.L."/>
        </authorList>
    </citation>
    <scope>NUCLEOTIDE SEQUENCE [LARGE SCALE GENOMIC DNA]</scope>
</reference>
<dbReference type="AlphaFoldDB" id="A0A1Y5F6J8"/>
<comment type="caution">
    <text evidence="1">The sequence shown here is derived from an EMBL/GenBank/DDBJ whole genome shotgun (WGS) entry which is preliminary data.</text>
</comment>
<dbReference type="EMBL" id="MAAO01000006">
    <property type="protein sequence ID" value="OUR96526.1"/>
    <property type="molecule type" value="Genomic_DNA"/>
</dbReference>